<evidence type="ECO:0000313" key="2">
    <source>
        <dbReference type="EMBL" id="KUG28873.1"/>
    </source>
</evidence>
<keyword evidence="1" id="KW-0472">Membrane</keyword>
<organism evidence="2">
    <name type="scientific">hydrocarbon metagenome</name>
    <dbReference type="NCBI Taxonomy" id="938273"/>
    <lineage>
        <taxon>unclassified sequences</taxon>
        <taxon>metagenomes</taxon>
        <taxon>ecological metagenomes</taxon>
    </lineage>
</organism>
<dbReference type="EMBL" id="LNQE01000164">
    <property type="protein sequence ID" value="KUG28873.1"/>
    <property type="molecule type" value="Genomic_DNA"/>
</dbReference>
<reference evidence="2" key="1">
    <citation type="journal article" date="2015" name="Proc. Natl. Acad. Sci. U.S.A.">
        <title>Networks of energetic and metabolic interactions define dynamics in microbial communities.</title>
        <authorList>
            <person name="Embree M."/>
            <person name="Liu J.K."/>
            <person name="Al-Bassam M.M."/>
            <person name="Zengler K."/>
        </authorList>
    </citation>
    <scope>NUCLEOTIDE SEQUENCE</scope>
</reference>
<feature type="transmembrane region" description="Helical" evidence="1">
    <location>
        <begin position="6"/>
        <end position="24"/>
    </location>
</feature>
<evidence type="ECO:0000256" key="1">
    <source>
        <dbReference type="SAM" id="Phobius"/>
    </source>
</evidence>
<keyword evidence="1" id="KW-1133">Transmembrane helix</keyword>
<dbReference type="AlphaFoldDB" id="A0A0W8G709"/>
<protein>
    <submittedName>
        <fullName evidence="2">Uncharacterized protein</fullName>
    </submittedName>
</protein>
<name>A0A0W8G709_9ZZZZ</name>
<accession>A0A0W8G709</accession>
<keyword evidence="1" id="KW-0812">Transmembrane</keyword>
<proteinExistence type="predicted"/>
<sequence>MQLDFSGLIVLFGFLSVLVASLTIKYQQENKPKDLDW</sequence>
<gene>
    <name evidence="2" type="ORF">ASZ90_001247</name>
</gene>
<comment type="caution">
    <text evidence="2">The sequence shown here is derived from an EMBL/GenBank/DDBJ whole genome shotgun (WGS) entry which is preliminary data.</text>
</comment>